<comment type="caution">
    <text evidence="3">The sequence shown here is derived from an EMBL/GenBank/DDBJ whole genome shotgun (WGS) entry which is preliminary data.</text>
</comment>
<evidence type="ECO:0000313" key="4">
    <source>
        <dbReference type="Proteomes" id="UP000218238"/>
    </source>
</evidence>
<dbReference type="Proteomes" id="UP000218238">
    <property type="component" value="Unassembled WGS sequence"/>
</dbReference>
<dbReference type="GO" id="GO:0004325">
    <property type="term" value="F:ferrochelatase activity"/>
    <property type="evidence" value="ECO:0007669"/>
    <property type="project" value="InterPro"/>
</dbReference>
<evidence type="ECO:0000256" key="2">
    <source>
        <dbReference type="SAM" id="MobiDB-lite"/>
    </source>
</evidence>
<organism evidence="3 4">
    <name type="scientific">Brunnivagina elsteri CCALA 953</name>
    <dbReference type="NCBI Taxonomy" id="987040"/>
    <lineage>
        <taxon>Bacteria</taxon>
        <taxon>Bacillati</taxon>
        <taxon>Cyanobacteriota</taxon>
        <taxon>Cyanophyceae</taxon>
        <taxon>Nostocales</taxon>
        <taxon>Calotrichaceae</taxon>
        <taxon>Brunnivagina</taxon>
    </lineage>
</organism>
<dbReference type="RefSeq" id="WP_095720953.1">
    <property type="nucleotide sequence ID" value="NZ_NTFS01000048.1"/>
</dbReference>
<dbReference type="EMBL" id="NTFS01000048">
    <property type="protein sequence ID" value="PAX59536.1"/>
    <property type="molecule type" value="Genomic_DNA"/>
</dbReference>
<accession>A0A2A2TMH2</accession>
<protein>
    <submittedName>
        <fullName evidence="3">Ferrochelatase</fullName>
    </submittedName>
</protein>
<dbReference type="PANTHER" id="PTHR11108:SF1">
    <property type="entry name" value="FERROCHELATASE, MITOCHONDRIAL"/>
    <property type="match status" value="1"/>
</dbReference>
<reference evidence="3 4" key="1">
    <citation type="submission" date="2017-08" db="EMBL/GenBank/DDBJ databases">
        <title>Draft genome sequence of filamentous cyanobacterium Calothrix elsteri CCALA 953.</title>
        <authorList>
            <person name="Gagunashvili A.N."/>
            <person name="Elster J."/>
            <person name="Andresson O.S."/>
        </authorList>
    </citation>
    <scope>NUCLEOTIDE SEQUENCE [LARGE SCALE GENOMIC DNA]</scope>
    <source>
        <strain evidence="3 4">CCALA 953</strain>
    </source>
</reference>
<evidence type="ECO:0000256" key="1">
    <source>
        <dbReference type="RuleBase" id="RU004185"/>
    </source>
</evidence>
<dbReference type="Gene3D" id="3.40.50.1400">
    <property type="match status" value="2"/>
</dbReference>
<dbReference type="Pfam" id="PF00762">
    <property type="entry name" value="Ferrochelatase"/>
    <property type="match status" value="1"/>
</dbReference>
<dbReference type="OrthoDB" id="502918at2"/>
<gene>
    <name evidence="3" type="ORF">CK510_06675</name>
</gene>
<dbReference type="InterPro" id="IPR001015">
    <property type="entry name" value="Ferrochelatase"/>
</dbReference>
<proteinExistence type="inferred from homology"/>
<dbReference type="PANTHER" id="PTHR11108">
    <property type="entry name" value="FERROCHELATASE"/>
    <property type="match status" value="1"/>
</dbReference>
<dbReference type="SUPFAM" id="SSF53800">
    <property type="entry name" value="Chelatase"/>
    <property type="match status" value="1"/>
</dbReference>
<evidence type="ECO:0000313" key="3">
    <source>
        <dbReference type="EMBL" id="PAX59536.1"/>
    </source>
</evidence>
<name>A0A2A2TMH2_9CYAN</name>
<dbReference type="AlphaFoldDB" id="A0A2A2TMH2"/>
<keyword evidence="4" id="KW-1185">Reference proteome</keyword>
<feature type="region of interest" description="Disordered" evidence="2">
    <location>
        <begin position="1"/>
        <end position="21"/>
    </location>
</feature>
<dbReference type="GO" id="GO:0006783">
    <property type="term" value="P:heme biosynthetic process"/>
    <property type="evidence" value="ECO:0007669"/>
    <property type="project" value="InterPro"/>
</dbReference>
<sequence length="368" mass="41374">MINHQSQATKGVASPRDDSADMTRGNRVAVLLTGYGEVQSYRELSVYNRAASKYIAAQFLPIPDWLYPLAGKILALQDLYNFGVKHHQFVSPENEIFEQQRLGIENQLQNRWGNRVEVFKGFYFCKPFVQEAVAEIIQQGFESLLIYPLLVVDSAFTGAIAIEQVNEVISANAQADCSQNSPFKSIRYIRSFATEPDYIDLMVHQLEETLTQQDISCFFESRVGIVLTVHGGPEKAQGLLTGTIDGQALYDGVRSQLQPRYPLISIGWINHDMPFIKWSQPDLKQAATSLIKAGAQTILFKPLGWVTENYETILDVEDAIKSLRRQHPEINYVRKECVNDDPDFLAIAAGWASLQIESMLITQPNLVG</sequence>
<comment type="similarity">
    <text evidence="1">Belongs to the ferrochelatase family.</text>
</comment>